<dbReference type="Pfam" id="PF11457">
    <property type="entry name" value="DUF3021"/>
    <property type="match status" value="1"/>
</dbReference>
<dbReference type="STRING" id="1121865.OMW_01966"/>
<organism evidence="2 3">
    <name type="scientific">Enterococcus columbae DSM 7374 = ATCC 51263</name>
    <dbReference type="NCBI Taxonomy" id="1121865"/>
    <lineage>
        <taxon>Bacteria</taxon>
        <taxon>Bacillati</taxon>
        <taxon>Bacillota</taxon>
        <taxon>Bacilli</taxon>
        <taxon>Lactobacillales</taxon>
        <taxon>Enterococcaceae</taxon>
        <taxon>Enterococcus</taxon>
    </lineage>
</organism>
<evidence type="ECO:0000313" key="3">
    <source>
        <dbReference type="Proteomes" id="UP000014113"/>
    </source>
</evidence>
<keyword evidence="1" id="KW-0472">Membrane</keyword>
<reference evidence="2 3" key="1">
    <citation type="submission" date="2013-03" db="EMBL/GenBank/DDBJ databases">
        <title>The Genome Sequence of Enterococcus columbae ATCC_51263 (PacBio/Illumina hybrid assembly).</title>
        <authorList>
            <consortium name="The Broad Institute Genomics Platform"/>
            <consortium name="The Broad Institute Genome Sequencing Center for Infectious Disease"/>
            <person name="Earl A."/>
            <person name="Russ C."/>
            <person name="Gilmore M."/>
            <person name="Surin D."/>
            <person name="Walker B."/>
            <person name="Young S."/>
            <person name="Zeng Q."/>
            <person name="Gargeya S."/>
            <person name="Fitzgerald M."/>
            <person name="Haas B."/>
            <person name="Abouelleil A."/>
            <person name="Allen A.W."/>
            <person name="Alvarado L."/>
            <person name="Arachchi H.M."/>
            <person name="Berlin A.M."/>
            <person name="Chapman S.B."/>
            <person name="Gainer-Dewar J."/>
            <person name="Goldberg J."/>
            <person name="Griggs A."/>
            <person name="Gujja S."/>
            <person name="Hansen M."/>
            <person name="Howarth C."/>
            <person name="Imamovic A."/>
            <person name="Ireland A."/>
            <person name="Larimer J."/>
            <person name="McCowan C."/>
            <person name="Murphy C."/>
            <person name="Pearson M."/>
            <person name="Poon T.W."/>
            <person name="Priest M."/>
            <person name="Roberts A."/>
            <person name="Saif S."/>
            <person name="Shea T."/>
            <person name="Sisk P."/>
            <person name="Sykes S."/>
            <person name="Wortman J."/>
            <person name="Nusbaum C."/>
            <person name="Birren B."/>
        </authorList>
    </citation>
    <scope>NUCLEOTIDE SEQUENCE [LARGE SCALE GENOMIC DNA]</scope>
    <source>
        <strain evidence="2 3">ATCC 51263</strain>
    </source>
</reference>
<feature type="transmembrane region" description="Helical" evidence="1">
    <location>
        <begin position="120"/>
        <end position="140"/>
    </location>
</feature>
<dbReference type="EMBL" id="ASWJ01000011">
    <property type="protein sequence ID" value="EOW79978.1"/>
    <property type="molecule type" value="Genomic_DNA"/>
</dbReference>
<keyword evidence="1" id="KW-1133">Transmembrane helix</keyword>
<evidence type="ECO:0008006" key="4">
    <source>
        <dbReference type="Google" id="ProtNLM"/>
    </source>
</evidence>
<proteinExistence type="predicted"/>
<dbReference type="OrthoDB" id="1698302at2"/>
<dbReference type="PATRIC" id="fig|1121865.7.peg.410"/>
<dbReference type="eggNOG" id="ENOG50317H3">
    <property type="taxonomic scope" value="Bacteria"/>
</dbReference>
<keyword evidence="1" id="KW-0812">Transmembrane</keyword>
<sequence>MQTKKKWLVTSLLGFPLGMAISQSISIIISLVSTYFSGKVQYLAVPPSLAQSLDGELWAVCWQTFWAGMLGALFMACRVIWDKEEWSLLKRSLLYYLITVSATLLVAHLNQWVVFHLVSYVVFLFIYTVIFMLIWVITYLRSYFLMKRWNQKLSKL</sequence>
<evidence type="ECO:0000256" key="1">
    <source>
        <dbReference type="SAM" id="Phobius"/>
    </source>
</evidence>
<feature type="transmembrane region" description="Helical" evidence="1">
    <location>
        <begin position="57"/>
        <end position="81"/>
    </location>
</feature>
<comment type="caution">
    <text evidence="2">The sequence shown here is derived from an EMBL/GenBank/DDBJ whole genome shotgun (WGS) entry which is preliminary data.</text>
</comment>
<keyword evidence="3" id="KW-1185">Reference proteome</keyword>
<feature type="transmembrane region" description="Helical" evidence="1">
    <location>
        <begin position="12"/>
        <end position="37"/>
    </location>
</feature>
<accession>S1N2Z2</accession>
<dbReference type="AlphaFoldDB" id="S1N2Z2"/>
<gene>
    <name evidence="2" type="ORF">I568_02329</name>
</gene>
<dbReference type="RefSeq" id="WP_016184072.1">
    <property type="nucleotide sequence ID" value="NZ_JXKI01000012.1"/>
</dbReference>
<name>S1N2Z2_9ENTE</name>
<evidence type="ECO:0000313" key="2">
    <source>
        <dbReference type="EMBL" id="EOW79978.1"/>
    </source>
</evidence>
<dbReference type="InterPro" id="IPR021560">
    <property type="entry name" value="DUF3021"/>
</dbReference>
<dbReference type="Proteomes" id="UP000014113">
    <property type="component" value="Unassembled WGS sequence"/>
</dbReference>
<feature type="transmembrane region" description="Helical" evidence="1">
    <location>
        <begin position="93"/>
        <end position="114"/>
    </location>
</feature>
<protein>
    <recommendedName>
        <fullName evidence="4">DUF3021 domain-containing protein</fullName>
    </recommendedName>
</protein>